<dbReference type="EMBL" id="JAVHJM010000002">
    <property type="protein sequence ID" value="KAK6517634.1"/>
    <property type="molecule type" value="Genomic_DNA"/>
</dbReference>
<feature type="region of interest" description="Disordered" evidence="1">
    <location>
        <begin position="325"/>
        <end position="356"/>
    </location>
</feature>
<organism evidence="2 3">
    <name type="scientific">Arthrobotrys conoides</name>
    <dbReference type="NCBI Taxonomy" id="74498"/>
    <lineage>
        <taxon>Eukaryota</taxon>
        <taxon>Fungi</taxon>
        <taxon>Dikarya</taxon>
        <taxon>Ascomycota</taxon>
        <taxon>Pezizomycotina</taxon>
        <taxon>Orbiliomycetes</taxon>
        <taxon>Orbiliales</taxon>
        <taxon>Orbiliaceae</taxon>
        <taxon>Arthrobotrys</taxon>
    </lineage>
</organism>
<feature type="region of interest" description="Disordered" evidence="1">
    <location>
        <begin position="248"/>
        <end position="288"/>
    </location>
</feature>
<keyword evidence="3" id="KW-1185">Reference proteome</keyword>
<comment type="caution">
    <text evidence="2">The sequence shown here is derived from an EMBL/GenBank/DDBJ whole genome shotgun (WGS) entry which is preliminary data.</text>
</comment>
<feature type="compositionally biased region" description="Basic residues" evidence="1">
    <location>
        <begin position="347"/>
        <end position="356"/>
    </location>
</feature>
<protein>
    <submittedName>
        <fullName evidence="2">Uncharacterized protein</fullName>
    </submittedName>
</protein>
<reference evidence="2 3" key="1">
    <citation type="submission" date="2019-10" db="EMBL/GenBank/DDBJ databases">
        <authorList>
            <person name="Palmer J.M."/>
        </authorList>
    </citation>
    <scope>NUCLEOTIDE SEQUENCE [LARGE SCALE GENOMIC DNA]</scope>
    <source>
        <strain evidence="2 3">TWF506</strain>
    </source>
</reference>
<evidence type="ECO:0000256" key="1">
    <source>
        <dbReference type="SAM" id="MobiDB-lite"/>
    </source>
</evidence>
<dbReference type="Proteomes" id="UP001307849">
    <property type="component" value="Unassembled WGS sequence"/>
</dbReference>
<name>A0AAN8RZ90_9PEZI</name>
<gene>
    <name evidence="2" type="ORF">TWF506_004820</name>
</gene>
<feature type="compositionally biased region" description="Basic residues" evidence="1">
    <location>
        <begin position="275"/>
        <end position="288"/>
    </location>
</feature>
<dbReference type="AlphaFoldDB" id="A0AAN8RZ90"/>
<sequence>MQSHKNISLDAESPIWHGNNVHIGRYQREPRDVYEKRLQLLIPDDDEEFKANFLSVCKLTAKQKIHIRRYLLVERYGISVTQCESCQGFDVPCRIHYSEHRCASCIAAYRDCSHRGTWADPKSPVFSTTMVAAPSNLAGRDNERRRDLLGCNGFARAFRATQQIPAEVLANKLNEVAEGMNKFHIAMPDENIDKASVLTPSHVAIDYHSLNGQSVAKPSVVEAKKDFPKLQLGFRGAPDGFPKLQATAVKPKREKREKLCSKAGIKKSRNEGKSRKANGSKKGRKKTYSGKEFDYESAFSEAASGATTGYNTDYNTEYSTDCSGVSGYGPTADDGDDSTGSLTPTKASKRSHRMFA</sequence>
<accession>A0AAN8RZ90</accession>
<proteinExistence type="predicted"/>
<evidence type="ECO:0000313" key="2">
    <source>
        <dbReference type="EMBL" id="KAK6517634.1"/>
    </source>
</evidence>
<evidence type="ECO:0000313" key="3">
    <source>
        <dbReference type="Proteomes" id="UP001307849"/>
    </source>
</evidence>